<organism evidence="1 2">
    <name type="scientific">Acetobacter tropicalis</name>
    <dbReference type="NCBI Taxonomy" id="104102"/>
    <lineage>
        <taxon>Bacteria</taxon>
        <taxon>Pseudomonadati</taxon>
        <taxon>Pseudomonadota</taxon>
        <taxon>Alphaproteobacteria</taxon>
        <taxon>Acetobacterales</taxon>
        <taxon>Acetobacteraceae</taxon>
        <taxon>Acetobacter</taxon>
    </lineage>
</organism>
<accession>A0A094YTE9</accession>
<dbReference type="AlphaFoldDB" id="A0A094YTE9"/>
<sequence length="49" mass="5227">MPFAAFWGTNGPHGSASGLGMEAMSFFFGTVRGRAVWPLRKKPLSDALA</sequence>
<proteinExistence type="predicted"/>
<dbReference type="Proteomes" id="UP000029448">
    <property type="component" value="Unassembled WGS sequence"/>
</dbReference>
<gene>
    <name evidence="1" type="ORF">AtDm6_1335</name>
</gene>
<dbReference type="PATRIC" id="fig|104102.7.peg.1325"/>
<evidence type="ECO:0000313" key="1">
    <source>
        <dbReference type="EMBL" id="KGB23924.1"/>
    </source>
</evidence>
<comment type="caution">
    <text evidence="1">The sequence shown here is derived from an EMBL/GenBank/DDBJ whole genome shotgun (WGS) entry which is preliminary data.</text>
</comment>
<name>A0A094YTE9_9PROT</name>
<keyword evidence="2" id="KW-1185">Reference proteome</keyword>
<evidence type="ECO:0000313" key="2">
    <source>
        <dbReference type="Proteomes" id="UP000029448"/>
    </source>
</evidence>
<protein>
    <submittedName>
        <fullName evidence="1">Uncharacterized protein</fullName>
    </submittedName>
</protein>
<dbReference type="STRING" id="104102.AtDm6_1335"/>
<dbReference type="EMBL" id="JOKM01000053">
    <property type="protein sequence ID" value="KGB23924.1"/>
    <property type="molecule type" value="Genomic_DNA"/>
</dbReference>
<reference evidence="1 2" key="1">
    <citation type="submission" date="2014-06" db="EMBL/GenBank/DDBJ databases">
        <title>Functional and comparative genomic analyses of the Drosophila gut microbiota identify candidate symbiosis factors.</title>
        <authorList>
            <person name="Newell P.D."/>
            <person name="Chaston J.M."/>
            <person name="Douglas A.E."/>
        </authorList>
    </citation>
    <scope>NUCLEOTIDE SEQUENCE [LARGE SCALE GENOMIC DNA]</scope>
    <source>
        <strain evidence="1 2">DmCS_006</strain>
    </source>
</reference>